<dbReference type="EMBL" id="JABFDB010000056">
    <property type="protein sequence ID" value="NYZ25115.1"/>
    <property type="molecule type" value="Genomic_DNA"/>
</dbReference>
<organism evidence="2 3">
    <name type="scientific">Azospirillum oleiclasticum</name>
    <dbReference type="NCBI Taxonomy" id="2735135"/>
    <lineage>
        <taxon>Bacteria</taxon>
        <taxon>Pseudomonadati</taxon>
        <taxon>Pseudomonadota</taxon>
        <taxon>Alphaproteobacteria</taxon>
        <taxon>Rhodospirillales</taxon>
        <taxon>Azospirillaceae</taxon>
        <taxon>Azospirillum</taxon>
    </lineage>
</organism>
<evidence type="ECO:0000313" key="3">
    <source>
        <dbReference type="Proteomes" id="UP000584642"/>
    </source>
</evidence>
<protein>
    <submittedName>
        <fullName evidence="2">NAD/NADP transhydrogenase alpha subunit-like protein</fullName>
    </submittedName>
</protein>
<reference evidence="2 3" key="1">
    <citation type="submission" date="2020-05" db="EMBL/GenBank/DDBJ databases">
        <title>Azospirillum oleiclasticum sp. nov, a nitrogen-fixing and heavy crude oil-emulsifying bacterium isolated from the crude oil of Yumen Oilfield.</title>
        <authorList>
            <person name="Wu D."/>
            <person name="Cai M."/>
            <person name="Zhang X."/>
        </authorList>
    </citation>
    <scope>NUCLEOTIDE SEQUENCE [LARGE SCALE GENOMIC DNA]</scope>
    <source>
        <strain evidence="2 3">ROY-1-1-2</strain>
    </source>
</reference>
<keyword evidence="1" id="KW-0472">Membrane</keyword>
<comment type="caution">
    <text evidence="2">The sequence shown here is derived from an EMBL/GenBank/DDBJ whole genome shotgun (WGS) entry which is preliminary data.</text>
</comment>
<name>A0ABX2TN92_9PROT</name>
<feature type="transmembrane region" description="Helical" evidence="1">
    <location>
        <begin position="73"/>
        <end position="95"/>
    </location>
</feature>
<evidence type="ECO:0000313" key="2">
    <source>
        <dbReference type="EMBL" id="NYZ25115.1"/>
    </source>
</evidence>
<accession>A0ABX2TN92</accession>
<sequence length="96" mass="9746">MGTPSDVLDPSTMRYAVTLNAGVPKTIAVPAGAQTVLFASTGPFWVRYGAPAALPVDDDTGGDAPELAPAARWIARVTVLGLVAPAACTVSLAFYG</sequence>
<keyword evidence="1" id="KW-1133">Transmembrane helix</keyword>
<evidence type="ECO:0000256" key="1">
    <source>
        <dbReference type="SAM" id="Phobius"/>
    </source>
</evidence>
<gene>
    <name evidence="2" type="ORF">HND93_35900</name>
</gene>
<keyword evidence="3" id="KW-1185">Reference proteome</keyword>
<keyword evidence="1" id="KW-0812">Transmembrane</keyword>
<proteinExistence type="predicted"/>
<dbReference type="Proteomes" id="UP000584642">
    <property type="component" value="Unassembled WGS sequence"/>
</dbReference>